<dbReference type="RefSeq" id="WP_264744555.1">
    <property type="nucleotide sequence ID" value="NZ_JAPDHV010000009.1"/>
</dbReference>
<dbReference type="InterPro" id="IPR021341">
    <property type="entry name" value="DUF2958"/>
</dbReference>
<sequence length="108" mass="12611">MKLITKELEKRFAEVGDQSQSSNPLIIAKFFAPSHSATWYATELDVENQICFGYVTGLAFDEWGSFSIQELESLQLPFGLHVERDRFFKEIRFKELIKEHEQSNNLEH</sequence>
<comment type="caution">
    <text evidence="1">The sequence shown here is derived from an EMBL/GenBank/DDBJ whole genome shotgun (WGS) entry which is preliminary data.</text>
</comment>
<dbReference type="EMBL" id="JAPDHV010000009">
    <property type="protein sequence ID" value="MCW3162637.1"/>
    <property type="molecule type" value="Genomic_DNA"/>
</dbReference>
<gene>
    <name evidence="1" type="ORF">OH806_15295</name>
</gene>
<organism evidence="1 2">
    <name type="scientific">Chryseobacterium oryctis</name>
    <dbReference type="NCBI Taxonomy" id="2952618"/>
    <lineage>
        <taxon>Bacteria</taxon>
        <taxon>Pseudomonadati</taxon>
        <taxon>Bacteroidota</taxon>
        <taxon>Flavobacteriia</taxon>
        <taxon>Flavobacteriales</taxon>
        <taxon>Weeksellaceae</taxon>
        <taxon>Chryseobacterium group</taxon>
        <taxon>Chryseobacterium</taxon>
    </lineage>
</organism>
<dbReference type="Proteomes" id="UP001163719">
    <property type="component" value="Unassembled WGS sequence"/>
</dbReference>
<reference evidence="1" key="1">
    <citation type="submission" date="2022-10" db="EMBL/GenBank/DDBJ databases">
        <title>Chryseobacterium babae sp. nov. isolated from the gut of the beetle Oryctes rhinoceros, and Chryseobacterium kimseyorum sp. nov., isolated from a stick insect rearing cage.</title>
        <authorList>
            <person name="Shelomi M."/>
            <person name="Han C.-J."/>
            <person name="Chen W.-M."/>
            <person name="Chen H.-K."/>
            <person name="Liaw S.-J."/>
            <person name="Muhle E."/>
            <person name="Clermont D."/>
        </authorList>
    </citation>
    <scope>NUCLEOTIDE SEQUENCE</scope>
    <source>
        <strain evidence="1">WLa1L2M3</strain>
    </source>
</reference>
<accession>A0ABT3HS71</accession>
<keyword evidence="2" id="KW-1185">Reference proteome</keyword>
<name>A0ABT3HS71_9FLAO</name>
<evidence type="ECO:0000313" key="1">
    <source>
        <dbReference type="EMBL" id="MCW3162637.1"/>
    </source>
</evidence>
<evidence type="ECO:0000313" key="2">
    <source>
        <dbReference type="Proteomes" id="UP001163719"/>
    </source>
</evidence>
<proteinExistence type="predicted"/>
<protein>
    <submittedName>
        <fullName evidence="1">DUF2958 domain-containing protein</fullName>
    </submittedName>
</protein>
<dbReference type="Pfam" id="PF11171">
    <property type="entry name" value="DUF2958"/>
    <property type="match status" value="1"/>
</dbReference>